<accession>A0ABR3JBH8</accession>
<dbReference type="PANTHER" id="PTHR24287">
    <property type="entry name" value="P450, PUTATIVE (EUROFUNG)-RELATED"/>
    <property type="match status" value="1"/>
</dbReference>
<keyword evidence="11" id="KW-1185">Reference proteome</keyword>
<comment type="similarity">
    <text evidence="2 8">Belongs to the cytochrome P450 family.</text>
</comment>
<dbReference type="InterPro" id="IPR001128">
    <property type="entry name" value="Cyt_P450"/>
</dbReference>
<evidence type="ECO:0000256" key="5">
    <source>
        <dbReference type="ARBA" id="ARBA00023002"/>
    </source>
</evidence>
<protein>
    <recommendedName>
        <fullName evidence="12">Cytochrome P450</fullName>
    </recommendedName>
</protein>
<name>A0ABR3JBH8_9AGAR</name>
<keyword evidence="7 8" id="KW-0503">Monooxygenase</keyword>
<keyword evidence="5 8" id="KW-0560">Oxidoreductase</keyword>
<dbReference type="Pfam" id="PF00067">
    <property type="entry name" value="p450"/>
    <property type="match status" value="1"/>
</dbReference>
<evidence type="ECO:0000256" key="3">
    <source>
        <dbReference type="ARBA" id="ARBA00022617"/>
    </source>
</evidence>
<evidence type="ECO:0000256" key="9">
    <source>
        <dbReference type="SAM" id="MobiDB-lite"/>
    </source>
</evidence>
<evidence type="ECO:0000256" key="4">
    <source>
        <dbReference type="ARBA" id="ARBA00022723"/>
    </source>
</evidence>
<dbReference type="PROSITE" id="PS00086">
    <property type="entry name" value="CYTOCHROME_P450"/>
    <property type="match status" value="1"/>
</dbReference>
<dbReference type="Proteomes" id="UP001556367">
    <property type="component" value="Unassembled WGS sequence"/>
</dbReference>
<organism evidence="10 11">
    <name type="scientific">Hohenbuehelia grisea</name>
    <dbReference type="NCBI Taxonomy" id="104357"/>
    <lineage>
        <taxon>Eukaryota</taxon>
        <taxon>Fungi</taxon>
        <taxon>Dikarya</taxon>
        <taxon>Basidiomycota</taxon>
        <taxon>Agaricomycotina</taxon>
        <taxon>Agaricomycetes</taxon>
        <taxon>Agaricomycetidae</taxon>
        <taxon>Agaricales</taxon>
        <taxon>Pleurotineae</taxon>
        <taxon>Pleurotaceae</taxon>
        <taxon>Hohenbuehelia</taxon>
    </lineage>
</organism>
<dbReference type="InterPro" id="IPR002401">
    <property type="entry name" value="Cyt_P450_E_grp-I"/>
</dbReference>
<dbReference type="InterPro" id="IPR017972">
    <property type="entry name" value="Cyt_P450_CS"/>
</dbReference>
<evidence type="ECO:0000313" key="11">
    <source>
        <dbReference type="Proteomes" id="UP001556367"/>
    </source>
</evidence>
<dbReference type="Gene3D" id="1.10.630.10">
    <property type="entry name" value="Cytochrome P450"/>
    <property type="match status" value="1"/>
</dbReference>
<dbReference type="InterPro" id="IPR047146">
    <property type="entry name" value="Cyt_P450_E_CYP52_fungi"/>
</dbReference>
<dbReference type="EMBL" id="JASNQZ010000010">
    <property type="protein sequence ID" value="KAL0952495.1"/>
    <property type="molecule type" value="Genomic_DNA"/>
</dbReference>
<sequence length="386" mass="43960">MKDRLRQNHAVDFQDLMGRFTLDASSEFLFGTSLKCLSMGLPYPHNVAQVPSEWSTITGQGANRFMEALANAQQVVADRHVLGIYWPLTEIFEDKALKPMKVVSTFIDPLVRDAIKRRKEHSSSEKDQVVEDHETLLDHMTKVTADEKILKDETLNIMIAGRDTSTATLTMAVYFLTQYPEAEARLRHEILTLVGPTRQPTFEDIKDMKYLRAVINETLRLYPPVPLDVRAAKEDVVFVSPDQSQPPLFIPAGATILYSLYMMQRRPDLWGPDAEEFSPERFLDERLSKYLLKKPWIFLPFSGGPRICLGQQFAYNEMSCLLIRLLQTFSSLTLDADAQPPDSRPPAEWAGKPGRQGMEKIRPMTHLTLYSQGGLWIKATENISIR</sequence>
<evidence type="ECO:0008006" key="12">
    <source>
        <dbReference type="Google" id="ProtNLM"/>
    </source>
</evidence>
<dbReference type="PRINTS" id="PR00385">
    <property type="entry name" value="P450"/>
</dbReference>
<keyword evidence="4 8" id="KW-0479">Metal-binding</keyword>
<evidence type="ECO:0000256" key="2">
    <source>
        <dbReference type="ARBA" id="ARBA00010617"/>
    </source>
</evidence>
<evidence type="ECO:0000256" key="8">
    <source>
        <dbReference type="RuleBase" id="RU000461"/>
    </source>
</evidence>
<proteinExistence type="inferred from homology"/>
<evidence type="ECO:0000256" key="6">
    <source>
        <dbReference type="ARBA" id="ARBA00023004"/>
    </source>
</evidence>
<comment type="cofactor">
    <cofactor evidence="1">
        <name>heme</name>
        <dbReference type="ChEBI" id="CHEBI:30413"/>
    </cofactor>
</comment>
<dbReference type="SUPFAM" id="SSF48264">
    <property type="entry name" value="Cytochrome P450"/>
    <property type="match status" value="1"/>
</dbReference>
<dbReference type="PANTHER" id="PTHR24287:SF1">
    <property type="entry name" value="P450, PUTATIVE (EUROFUNG)-RELATED"/>
    <property type="match status" value="1"/>
</dbReference>
<evidence type="ECO:0000256" key="7">
    <source>
        <dbReference type="ARBA" id="ARBA00023033"/>
    </source>
</evidence>
<feature type="region of interest" description="Disordered" evidence="9">
    <location>
        <begin position="336"/>
        <end position="356"/>
    </location>
</feature>
<keyword evidence="3 8" id="KW-0349">Heme</keyword>
<comment type="caution">
    <text evidence="10">The sequence shown here is derived from an EMBL/GenBank/DDBJ whole genome shotgun (WGS) entry which is preliminary data.</text>
</comment>
<evidence type="ECO:0000313" key="10">
    <source>
        <dbReference type="EMBL" id="KAL0952495.1"/>
    </source>
</evidence>
<gene>
    <name evidence="10" type="ORF">HGRIS_006758</name>
</gene>
<evidence type="ECO:0000256" key="1">
    <source>
        <dbReference type="ARBA" id="ARBA00001971"/>
    </source>
</evidence>
<keyword evidence="6 8" id="KW-0408">Iron</keyword>
<dbReference type="InterPro" id="IPR036396">
    <property type="entry name" value="Cyt_P450_sf"/>
</dbReference>
<reference evidence="11" key="1">
    <citation type="submission" date="2024-06" db="EMBL/GenBank/DDBJ databases">
        <title>Multi-omics analyses provide insights into the biosynthesis of the anticancer antibiotic pleurotin in Hohenbuehelia grisea.</title>
        <authorList>
            <person name="Weaver J.A."/>
            <person name="Alberti F."/>
        </authorList>
    </citation>
    <scope>NUCLEOTIDE SEQUENCE [LARGE SCALE GENOMIC DNA]</scope>
    <source>
        <strain evidence="11">T-177</strain>
    </source>
</reference>
<dbReference type="PRINTS" id="PR00463">
    <property type="entry name" value="EP450I"/>
</dbReference>